<protein>
    <submittedName>
        <fullName evidence="1">SAM-dependent methyltransferase</fullName>
    </submittedName>
</protein>
<dbReference type="SUPFAM" id="SSF53335">
    <property type="entry name" value="S-adenosyl-L-methionine-dependent methyltransferases"/>
    <property type="match status" value="1"/>
</dbReference>
<dbReference type="GO" id="GO:0008168">
    <property type="term" value="F:methyltransferase activity"/>
    <property type="evidence" value="ECO:0007669"/>
    <property type="project" value="UniProtKB-KW"/>
</dbReference>
<keyword evidence="2" id="KW-1185">Reference proteome</keyword>
<dbReference type="Proteomes" id="UP000515947">
    <property type="component" value="Chromosome"/>
</dbReference>
<proteinExistence type="predicted"/>
<sequence length="215" mass="23753">MGWSVAPLTDWESWHDAYEDPDSLLSERLRVVQQHISEWLDARPGEVTVVSACAGDGRDLLGVLQGRADRRRVRATLLEADPGIARRAAETVHALGPADIEVRCTDAGITTAYAGAVPADLVLLCGIFGNVADEDVQRTVAAAAQLCKTGARVIWTRHRRAPDLTPQIRAWFVEHHFAEEHFVAPQHGTYSVGVQRFLGDPEPLEPDRRLFSFNK</sequence>
<accession>A0A7G9R8P6</accession>
<name>A0A7G9R8P6_9ACTN</name>
<dbReference type="InterPro" id="IPR029063">
    <property type="entry name" value="SAM-dependent_MTases_sf"/>
</dbReference>
<dbReference type="KEGG" id="nmes:H9L09_15820"/>
<evidence type="ECO:0000313" key="1">
    <source>
        <dbReference type="EMBL" id="QNN51971.1"/>
    </source>
</evidence>
<organism evidence="1 2">
    <name type="scientific">Nocardioides mesophilus</name>
    <dbReference type="NCBI Taxonomy" id="433659"/>
    <lineage>
        <taxon>Bacteria</taxon>
        <taxon>Bacillati</taxon>
        <taxon>Actinomycetota</taxon>
        <taxon>Actinomycetes</taxon>
        <taxon>Propionibacteriales</taxon>
        <taxon>Nocardioidaceae</taxon>
        <taxon>Nocardioides</taxon>
    </lineage>
</organism>
<evidence type="ECO:0000313" key="2">
    <source>
        <dbReference type="Proteomes" id="UP000515947"/>
    </source>
</evidence>
<dbReference type="Gene3D" id="3.40.50.150">
    <property type="entry name" value="Vaccinia Virus protein VP39"/>
    <property type="match status" value="1"/>
</dbReference>
<gene>
    <name evidence="1" type="ORF">H9L09_15820</name>
</gene>
<dbReference type="AlphaFoldDB" id="A0A7G9R8P6"/>
<dbReference type="GO" id="GO:0032259">
    <property type="term" value="P:methylation"/>
    <property type="evidence" value="ECO:0007669"/>
    <property type="project" value="UniProtKB-KW"/>
</dbReference>
<keyword evidence="1" id="KW-0489">Methyltransferase</keyword>
<dbReference type="EMBL" id="CP060713">
    <property type="protein sequence ID" value="QNN51971.1"/>
    <property type="molecule type" value="Genomic_DNA"/>
</dbReference>
<keyword evidence="1" id="KW-0808">Transferase</keyword>
<reference evidence="1 2" key="1">
    <citation type="submission" date="2020-08" db="EMBL/GenBank/DDBJ databases">
        <title>Genome sequence of Nocardioides mesophilus KACC 16243T.</title>
        <authorList>
            <person name="Hyun D.-W."/>
            <person name="Bae J.-W."/>
        </authorList>
    </citation>
    <scope>NUCLEOTIDE SEQUENCE [LARGE SCALE GENOMIC DNA]</scope>
    <source>
        <strain evidence="1 2">KACC 16243</strain>
    </source>
</reference>